<dbReference type="PANTHER" id="PTHR42716">
    <property type="entry name" value="L-ASPARTATE OXIDASE"/>
    <property type="match status" value="1"/>
</dbReference>
<evidence type="ECO:0000259" key="12">
    <source>
        <dbReference type="Pfam" id="PF00890"/>
    </source>
</evidence>
<dbReference type="SUPFAM" id="SSF56425">
    <property type="entry name" value="Succinate dehydrogenase/fumarate reductase flavoprotein, catalytic domain"/>
    <property type="match status" value="1"/>
</dbReference>
<sequence>MDLYTDVVIVGTGAAGLYAALNIKDNVDILMISKGKINECNTNLAQGGICCLRGEEDIESFIEDTMKAGKYENDKKSVEILVKESIENIENIYKLGMNLDKDDKGNIRYTKEGAHSINRIVHYKDKTGEELEETLIKNAREKRNITIYENTYMVDLIKYNNVCSGVVAFKDQKQINIHSRFVILACGGIGGVFKNSTNERILTGDGIATAIKNNIEVANLDYIQFHPTSLYENQKEERRFLISEAVRGEGGKILNKYGNRFVEELLPRDIVTKYIYEEEKRTNSNCVYLDVTFMEKFFLKNRFPTIYNKCKERGIDISKEFIPITPAQHYFMGGIKVDNYSRTSMENLFACGEVSCTGVHGKNRLASNSLLEALVFSKRAAKVINDNVDSTEVLSVEVDKLNKDIKFYRENSIEIVTKKIKELRRDIENELAFN</sequence>
<keyword evidence="14" id="KW-1185">Reference proteome</keyword>
<keyword evidence="9 13" id="KW-0560">Oxidoreductase</keyword>
<dbReference type="GO" id="GO:0034628">
    <property type="term" value="P:'de novo' NAD+ biosynthetic process from L-aspartate"/>
    <property type="evidence" value="ECO:0007669"/>
    <property type="project" value="TreeGrafter"/>
</dbReference>
<dbReference type="UniPathway" id="UPA00253">
    <property type="reaction ID" value="UER00326"/>
</dbReference>
<dbReference type="InterPro" id="IPR027477">
    <property type="entry name" value="Succ_DH/fumarate_Rdtase_cat_sf"/>
</dbReference>
<comment type="catalytic activity">
    <reaction evidence="11">
        <text>L-aspartate + O2 = iminosuccinate + H2O2</text>
        <dbReference type="Rhea" id="RHEA:25876"/>
        <dbReference type="ChEBI" id="CHEBI:15379"/>
        <dbReference type="ChEBI" id="CHEBI:16240"/>
        <dbReference type="ChEBI" id="CHEBI:29991"/>
        <dbReference type="ChEBI" id="CHEBI:77875"/>
        <dbReference type="EC" id="1.4.3.16"/>
    </reaction>
    <physiologicalReaction direction="left-to-right" evidence="11">
        <dbReference type="Rhea" id="RHEA:25877"/>
    </physiologicalReaction>
</comment>
<dbReference type="Gene3D" id="3.90.700.10">
    <property type="entry name" value="Succinate dehydrogenase/fumarate reductase flavoprotein, catalytic domain"/>
    <property type="match status" value="1"/>
</dbReference>
<name>A0A1E8EVQ8_9CLOT</name>
<comment type="caution">
    <text evidence="13">The sequence shown here is derived from an EMBL/GenBank/DDBJ whole genome shotgun (WGS) entry which is preliminary data.</text>
</comment>
<evidence type="ECO:0000256" key="5">
    <source>
        <dbReference type="ARBA" id="ARBA00021901"/>
    </source>
</evidence>
<dbReference type="InterPro" id="IPR005288">
    <property type="entry name" value="NadB"/>
</dbReference>
<protein>
    <recommendedName>
        <fullName evidence="5">L-aspartate oxidase</fullName>
        <ecNumber evidence="4">1.4.3.16</ecNumber>
    </recommendedName>
    <alternativeName>
        <fullName evidence="10">Quinolinate synthase B</fullName>
    </alternativeName>
</protein>
<keyword evidence="7" id="KW-0662">Pyridine nucleotide biosynthesis</keyword>
<evidence type="ECO:0000256" key="4">
    <source>
        <dbReference type="ARBA" id="ARBA00012173"/>
    </source>
</evidence>
<dbReference type="Pfam" id="PF00890">
    <property type="entry name" value="FAD_binding_2"/>
    <property type="match status" value="1"/>
</dbReference>
<dbReference type="Proteomes" id="UP000175744">
    <property type="component" value="Unassembled WGS sequence"/>
</dbReference>
<dbReference type="SUPFAM" id="SSF51905">
    <property type="entry name" value="FAD/NAD(P)-binding domain"/>
    <property type="match status" value="1"/>
</dbReference>
<evidence type="ECO:0000256" key="1">
    <source>
        <dbReference type="ARBA" id="ARBA00001974"/>
    </source>
</evidence>
<dbReference type="InterPro" id="IPR036188">
    <property type="entry name" value="FAD/NAD-bd_sf"/>
</dbReference>
<accession>A0A1E8EVQ8</accession>
<dbReference type="OrthoDB" id="9806724at2"/>
<dbReference type="Gene3D" id="3.50.50.60">
    <property type="entry name" value="FAD/NAD(P)-binding domain"/>
    <property type="match status" value="1"/>
</dbReference>
<evidence type="ECO:0000313" key="14">
    <source>
        <dbReference type="Proteomes" id="UP000175744"/>
    </source>
</evidence>
<reference evidence="13 14" key="1">
    <citation type="submission" date="2016-06" db="EMBL/GenBank/DDBJ databases">
        <title>Genome sequence of Clostridium acetireducens DSM 10703.</title>
        <authorList>
            <person name="Poehlein A."/>
            <person name="Fluechter S."/>
            <person name="Duerre P."/>
            <person name="Daniel R."/>
        </authorList>
    </citation>
    <scope>NUCLEOTIDE SEQUENCE [LARGE SCALE GENOMIC DNA]</scope>
    <source>
        <strain evidence="13 14">DSM 10703</strain>
    </source>
</reference>
<dbReference type="EC" id="1.4.3.16" evidence="4"/>
<evidence type="ECO:0000256" key="6">
    <source>
        <dbReference type="ARBA" id="ARBA00022630"/>
    </source>
</evidence>
<dbReference type="PRINTS" id="PR00368">
    <property type="entry name" value="FADPNR"/>
</dbReference>
<comment type="cofactor">
    <cofactor evidence="1">
        <name>FAD</name>
        <dbReference type="ChEBI" id="CHEBI:57692"/>
    </cofactor>
</comment>
<comment type="pathway">
    <text evidence="2">Cofactor biosynthesis; NAD(+) biosynthesis; iminoaspartate from L-aspartate (oxidase route): step 1/1.</text>
</comment>
<dbReference type="NCBIfam" id="NF004820">
    <property type="entry name" value="PRK06175.1"/>
    <property type="match status" value="1"/>
</dbReference>
<comment type="similarity">
    <text evidence="3">Belongs to the FAD-dependent oxidoreductase 2 family. NadB subfamily.</text>
</comment>
<keyword evidence="6" id="KW-0285">Flavoprotein</keyword>
<dbReference type="GO" id="GO:0008734">
    <property type="term" value="F:L-aspartate oxidase activity"/>
    <property type="evidence" value="ECO:0007669"/>
    <property type="project" value="UniProtKB-EC"/>
</dbReference>
<evidence type="ECO:0000256" key="3">
    <source>
        <dbReference type="ARBA" id="ARBA00008562"/>
    </source>
</evidence>
<dbReference type="GO" id="GO:0033765">
    <property type="term" value="F:steroid dehydrogenase activity, acting on the CH-CH group of donors"/>
    <property type="evidence" value="ECO:0007669"/>
    <property type="project" value="UniProtKB-ARBA"/>
</dbReference>
<feature type="domain" description="FAD-dependent oxidoreductase 2 FAD-binding" evidence="12">
    <location>
        <begin position="6"/>
        <end position="370"/>
    </location>
</feature>
<evidence type="ECO:0000256" key="9">
    <source>
        <dbReference type="ARBA" id="ARBA00023002"/>
    </source>
</evidence>
<evidence type="ECO:0000256" key="10">
    <source>
        <dbReference type="ARBA" id="ARBA00030386"/>
    </source>
</evidence>
<dbReference type="AlphaFoldDB" id="A0A1E8EVQ8"/>
<evidence type="ECO:0000256" key="7">
    <source>
        <dbReference type="ARBA" id="ARBA00022642"/>
    </source>
</evidence>
<gene>
    <name evidence="13" type="primary">nadB</name>
    <name evidence="13" type="ORF">CLOACE_22650</name>
</gene>
<evidence type="ECO:0000256" key="8">
    <source>
        <dbReference type="ARBA" id="ARBA00022827"/>
    </source>
</evidence>
<dbReference type="STRING" id="1121290.CLAOCE_22650"/>
<dbReference type="PATRIC" id="fig|1121290.3.peg.2289"/>
<dbReference type="PANTHER" id="PTHR42716:SF2">
    <property type="entry name" value="L-ASPARTATE OXIDASE, CHLOROPLASTIC"/>
    <property type="match status" value="1"/>
</dbReference>
<evidence type="ECO:0000256" key="11">
    <source>
        <dbReference type="ARBA" id="ARBA00048305"/>
    </source>
</evidence>
<dbReference type="EMBL" id="LZFO01000061">
    <property type="protein sequence ID" value="OFH98061.1"/>
    <property type="molecule type" value="Genomic_DNA"/>
</dbReference>
<dbReference type="FunFam" id="3.90.700.10:FF:000002">
    <property type="entry name" value="L-aspartate oxidase"/>
    <property type="match status" value="1"/>
</dbReference>
<organism evidence="13 14">
    <name type="scientific">Clostridium acetireducens DSM 10703</name>
    <dbReference type="NCBI Taxonomy" id="1121290"/>
    <lineage>
        <taxon>Bacteria</taxon>
        <taxon>Bacillati</taxon>
        <taxon>Bacillota</taxon>
        <taxon>Clostridia</taxon>
        <taxon>Eubacteriales</taxon>
        <taxon>Clostridiaceae</taxon>
        <taxon>Clostridium</taxon>
    </lineage>
</organism>
<proteinExistence type="inferred from homology"/>
<evidence type="ECO:0000256" key="2">
    <source>
        <dbReference type="ARBA" id="ARBA00004950"/>
    </source>
</evidence>
<evidence type="ECO:0000313" key="13">
    <source>
        <dbReference type="EMBL" id="OFH98061.1"/>
    </source>
</evidence>
<dbReference type="RefSeq" id="WP_070111360.1">
    <property type="nucleotide sequence ID" value="NZ_LZFO01000061.1"/>
</dbReference>
<dbReference type="InterPro" id="IPR003953">
    <property type="entry name" value="FAD-dep_OxRdtase_2_FAD-bd"/>
</dbReference>
<keyword evidence="8" id="KW-0274">FAD</keyword>